<dbReference type="RefSeq" id="WP_156609376.1">
    <property type="nucleotide sequence ID" value="NZ_WPCU01000005.1"/>
</dbReference>
<sequence length="262" mass="29608">MSDETPRSGAAAPTFVDVDLRGATFRQVDLSGARFADVDLTGARVRGALLSDVDLSGDIRDLRIYGIDVVPLVEAELDRRHPERVLMRPSDAEGFRRAWAELRRLWAATVAKARTLDPALLHEQVDEEWSFVETLRHLLFATDAWVLRVLLQDPAPWHPLDLPFDEMPDVPGVPRDREARPELAQVLALREDRARTVQRLLDELTDDRLDELTTPVPAPGFPESRAYPVREALEVLVTEEWWHRFFAERDLDLLGARGGAGV</sequence>
<dbReference type="Pfam" id="PF12867">
    <property type="entry name" value="DinB_2"/>
    <property type="match status" value="1"/>
</dbReference>
<dbReference type="Pfam" id="PF00805">
    <property type="entry name" value="Pentapeptide"/>
    <property type="match status" value="1"/>
</dbReference>
<dbReference type="Gene3D" id="1.20.120.450">
    <property type="entry name" value="dinb family like domain"/>
    <property type="match status" value="1"/>
</dbReference>
<dbReference type="Gene3D" id="2.160.20.80">
    <property type="entry name" value="E3 ubiquitin-protein ligase SopA"/>
    <property type="match status" value="1"/>
</dbReference>
<protein>
    <submittedName>
        <fullName evidence="2">DinB family protein</fullName>
    </submittedName>
</protein>
<dbReference type="SUPFAM" id="SSF109854">
    <property type="entry name" value="DinB/YfiT-like putative metalloenzymes"/>
    <property type="match status" value="1"/>
</dbReference>
<dbReference type="AlphaFoldDB" id="A0A6A9USR5"/>
<dbReference type="InterPro" id="IPR034660">
    <property type="entry name" value="DinB/YfiT-like"/>
</dbReference>
<dbReference type="Proteomes" id="UP000435304">
    <property type="component" value="Unassembled WGS sequence"/>
</dbReference>
<feature type="domain" description="DinB-like" evidence="1">
    <location>
        <begin position="102"/>
        <end position="244"/>
    </location>
</feature>
<evidence type="ECO:0000259" key="1">
    <source>
        <dbReference type="Pfam" id="PF12867"/>
    </source>
</evidence>
<comment type="caution">
    <text evidence="2">The sequence shown here is derived from an EMBL/GenBank/DDBJ whole genome shotgun (WGS) entry which is preliminary data.</text>
</comment>
<name>A0A6A9USR5_9ACTN</name>
<keyword evidence="3" id="KW-1185">Reference proteome</keyword>
<evidence type="ECO:0000313" key="3">
    <source>
        <dbReference type="Proteomes" id="UP000435304"/>
    </source>
</evidence>
<reference evidence="2 3" key="1">
    <citation type="submission" date="2019-12" db="EMBL/GenBank/DDBJ databases">
        <title>Auraticoccus cholistani sp. nov., an actinomycete isolated from soil of Cholistan desert.</title>
        <authorList>
            <person name="Cheema M.T."/>
        </authorList>
    </citation>
    <scope>NUCLEOTIDE SEQUENCE [LARGE SCALE GENOMIC DNA]</scope>
    <source>
        <strain evidence="2 3">F435</strain>
    </source>
</reference>
<evidence type="ECO:0000313" key="2">
    <source>
        <dbReference type="EMBL" id="MVA75863.1"/>
    </source>
</evidence>
<dbReference type="InterPro" id="IPR001646">
    <property type="entry name" value="5peptide_repeat"/>
</dbReference>
<dbReference type="InterPro" id="IPR024775">
    <property type="entry name" value="DinB-like"/>
</dbReference>
<dbReference type="SUPFAM" id="SSF141571">
    <property type="entry name" value="Pentapeptide repeat-like"/>
    <property type="match status" value="1"/>
</dbReference>
<organism evidence="2 3">
    <name type="scientific">Auraticoccus cholistanensis</name>
    <dbReference type="NCBI Taxonomy" id="2656650"/>
    <lineage>
        <taxon>Bacteria</taxon>
        <taxon>Bacillati</taxon>
        <taxon>Actinomycetota</taxon>
        <taxon>Actinomycetes</taxon>
        <taxon>Propionibacteriales</taxon>
        <taxon>Propionibacteriaceae</taxon>
        <taxon>Auraticoccus</taxon>
    </lineage>
</organism>
<proteinExistence type="predicted"/>
<accession>A0A6A9USR5</accession>
<dbReference type="EMBL" id="WPCU01000005">
    <property type="protein sequence ID" value="MVA75863.1"/>
    <property type="molecule type" value="Genomic_DNA"/>
</dbReference>
<gene>
    <name evidence="2" type="ORF">GC722_07475</name>
</gene>